<dbReference type="Gene3D" id="1.10.260.40">
    <property type="entry name" value="lambda repressor-like DNA-binding domains"/>
    <property type="match status" value="1"/>
</dbReference>
<evidence type="ECO:0000313" key="2">
    <source>
        <dbReference type="EMBL" id="ASK61388.1"/>
    </source>
</evidence>
<gene>
    <name evidence="2" type="ORF">CFK37_03965</name>
</gene>
<proteinExistence type="predicted"/>
<dbReference type="InterPro" id="IPR001387">
    <property type="entry name" value="Cro/C1-type_HTH"/>
</dbReference>
<dbReference type="AlphaFoldDB" id="A0A220TZV7"/>
<dbReference type="PROSITE" id="PS50943">
    <property type="entry name" value="HTH_CROC1"/>
    <property type="match status" value="1"/>
</dbReference>
<dbReference type="InterPro" id="IPR010982">
    <property type="entry name" value="Lambda_DNA-bd_dom_sf"/>
</dbReference>
<dbReference type="KEGG" id="vil:CFK37_03965"/>
<name>A0A220TZV7_9BACI</name>
<accession>A0A220TZV7</accession>
<dbReference type="SUPFAM" id="SSF47413">
    <property type="entry name" value="lambda repressor-like DNA-binding domains"/>
    <property type="match status" value="1"/>
</dbReference>
<organism evidence="2 3">
    <name type="scientific">Virgibacillus phasianinus</name>
    <dbReference type="NCBI Taxonomy" id="2017483"/>
    <lineage>
        <taxon>Bacteria</taxon>
        <taxon>Bacillati</taxon>
        <taxon>Bacillota</taxon>
        <taxon>Bacilli</taxon>
        <taxon>Bacillales</taxon>
        <taxon>Bacillaceae</taxon>
        <taxon>Virgibacillus</taxon>
    </lineage>
</organism>
<evidence type="ECO:0000259" key="1">
    <source>
        <dbReference type="PROSITE" id="PS50943"/>
    </source>
</evidence>
<dbReference type="EMBL" id="CP022315">
    <property type="protein sequence ID" value="ASK61388.1"/>
    <property type="molecule type" value="Genomic_DNA"/>
</dbReference>
<dbReference type="SMART" id="SM00530">
    <property type="entry name" value="HTH_XRE"/>
    <property type="match status" value="1"/>
</dbReference>
<dbReference type="CDD" id="cd00093">
    <property type="entry name" value="HTH_XRE"/>
    <property type="match status" value="1"/>
</dbReference>
<dbReference type="Pfam" id="PF13560">
    <property type="entry name" value="HTH_31"/>
    <property type="match status" value="1"/>
</dbReference>
<feature type="domain" description="HTH cro/C1-type" evidence="1">
    <location>
        <begin position="21"/>
        <end position="69"/>
    </location>
</feature>
<protein>
    <recommendedName>
        <fullName evidence="1">HTH cro/C1-type domain-containing protein</fullName>
    </recommendedName>
</protein>
<dbReference type="GO" id="GO:0003677">
    <property type="term" value="F:DNA binding"/>
    <property type="evidence" value="ECO:0007669"/>
    <property type="project" value="InterPro"/>
</dbReference>
<reference evidence="2 3" key="1">
    <citation type="submission" date="2017-07" db="EMBL/GenBank/DDBJ databases">
        <title>Virgibacillus sp. LM2416.</title>
        <authorList>
            <person name="Tak E.J."/>
            <person name="Bae J.-W."/>
        </authorList>
    </citation>
    <scope>NUCLEOTIDE SEQUENCE [LARGE SCALE GENOMIC DNA]</scope>
    <source>
        <strain evidence="2 3">LM2416</strain>
    </source>
</reference>
<sequence length="185" mass="21482">MQNQINIYKKRRWNLKTGKYLRAVRDRKGYSQENTANLLHVSKQLVSHLENDRRNMTEDLAKQSVDAFNDAQYGFEIARQTAKHYVAPLATTGRAIEWHRLALEQVFINKTTEAIERIKAFSLVKPPEFIDDNDMVQVKQKAEELLDVQMVADSFLTCLEQEYGISIKECMGSRISTWKEKGWIG</sequence>
<keyword evidence="3" id="KW-1185">Reference proteome</keyword>
<evidence type="ECO:0000313" key="3">
    <source>
        <dbReference type="Proteomes" id="UP000198312"/>
    </source>
</evidence>
<dbReference type="Proteomes" id="UP000198312">
    <property type="component" value="Chromosome"/>
</dbReference>